<evidence type="ECO:0000313" key="9">
    <source>
        <dbReference type="Proteomes" id="UP001204142"/>
    </source>
</evidence>
<evidence type="ECO:0000256" key="3">
    <source>
        <dbReference type="ARBA" id="ARBA00022960"/>
    </source>
</evidence>
<feature type="binding site" evidence="7">
    <location>
        <begin position="81"/>
        <end position="82"/>
    </location>
    <ligand>
        <name>substrate</name>
    </ligand>
</feature>
<accession>A0ABT1WK82</accession>
<evidence type="ECO:0000256" key="4">
    <source>
        <dbReference type="ARBA" id="ARBA00022984"/>
    </source>
</evidence>
<dbReference type="PANTHER" id="PTHR21198:SF2">
    <property type="entry name" value="GLUTAMATE RACEMASE"/>
    <property type="match status" value="1"/>
</dbReference>
<dbReference type="InterPro" id="IPR033134">
    <property type="entry name" value="Asp/Glu_racemase_AS_2"/>
</dbReference>
<reference evidence="8 9" key="1">
    <citation type="submission" date="2022-07" db="EMBL/GenBank/DDBJ databases">
        <authorList>
            <person name="Xamxidin M."/>
            <person name="Wu M."/>
        </authorList>
    </citation>
    <scope>NUCLEOTIDE SEQUENCE [LARGE SCALE GENOMIC DNA]</scope>
    <source>
        <strain evidence="8 9">NBRC 111650</strain>
    </source>
</reference>
<evidence type="ECO:0000256" key="1">
    <source>
        <dbReference type="ARBA" id="ARBA00001602"/>
    </source>
</evidence>
<gene>
    <name evidence="7 8" type="primary">murI</name>
    <name evidence="8" type="ORF">NQT62_10725</name>
</gene>
<dbReference type="PANTHER" id="PTHR21198">
    <property type="entry name" value="GLUTAMATE RACEMASE"/>
    <property type="match status" value="1"/>
</dbReference>
<evidence type="ECO:0000256" key="6">
    <source>
        <dbReference type="ARBA" id="ARBA00023316"/>
    </source>
</evidence>
<feature type="binding site" evidence="7">
    <location>
        <begin position="17"/>
        <end position="18"/>
    </location>
    <ligand>
        <name>substrate</name>
    </ligand>
</feature>
<dbReference type="Pfam" id="PF01177">
    <property type="entry name" value="Asp_Glu_race"/>
    <property type="match status" value="1"/>
</dbReference>
<dbReference type="RefSeq" id="WP_256764694.1">
    <property type="nucleotide sequence ID" value="NZ_JANIGO010000003.1"/>
</dbReference>
<dbReference type="InterPro" id="IPR004391">
    <property type="entry name" value="Glu_race"/>
</dbReference>
<comment type="similarity">
    <text evidence="7">Belongs to the aspartate/glutamate racemases family.</text>
</comment>
<dbReference type="PROSITE" id="PS00923">
    <property type="entry name" value="ASP_GLU_RACEMASE_1"/>
    <property type="match status" value="1"/>
</dbReference>
<dbReference type="Gene3D" id="3.40.50.1860">
    <property type="match status" value="2"/>
</dbReference>
<dbReference type="PROSITE" id="PS00924">
    <property type="entry name" value="ASP_GLU_RACEMASE_2"/>
    <property type="match status" value="1"/>
</dbReference>
<keyword evidence="9" id="KW-1185">Reference proteome</keyword>
<dbReference type="InterPro" id="IPR015942">
    <property type="entry name" value="Asp/Glu/hydantoin_racemase"/>
</dbReference>
<feature type="binding site" evidence="7">
    <location>
        <begin position="192"/>
        <end position="193"/>
    </location>
    <ligand>
        <name>substrate</name>
    </ligand>
</feature>
<comment type="pathway">
    <text evidence="7">Cell wall biogenesis; peptidoglycan biosynthesis.</text>
</comment>
<comment type="caution">
    <text evidence="8">The sequence shown here is derived from an EMBL/GenBank/DDBJ whole genome shotgun (WGS) entry which is preliminary data.</text>
</comment>
<keyword evidence="5 7" id="KW-0413">Isomerase</keyword>
<dbReference type="NCBIfam" id="TIGR00067">
    <property type="entry name" value="glut_race"/>
    <property type="match status" value="1"/>
</dbReference>
<keyword evidence="6 7" id="KW-0961">Cell wall biogenesis/degradation</keyword>
<protein>
    <recommendedName>
        <fullName evidence="2 7">Glutamate racemase</fullName>
        <ecNumber evidence="2 7">5.1.1.3</ecNumber>
    </recommendedName>
</protein>
<dbReference type="EMBL" id="JANIGO010000003">
    <property type="protein sequence ID" value="MCQ8896904.1"/>
    <property type="molecule type" value="Genomic_DNA"/>
</dbReference>
<comment type="catalytic activity">
    <reaction evidence="1 7">
        <text>L-glutamate = D-glutamate</text>
        <dbReference type="Rhea" id="RHEA:12813"/>
        <dbReference type="ChEBI" id="CHEBI:29985"/>
        <dbReference type="ChEBI" id="CHEBI:29986"/>
        <dbReference type="EC" id="5.1.1.3"/>
    </reaction>
</comment>
<keyword evidence="3 7" id="KW-0133">Cell shape</keyword>
<dbReference type="GO" id="GO:0008881">
    <property type="term" value="F:glutamate racemase activity"/>
    <property type="evidence" value="ECO:0007669"/>
    <property type="project" value="UniProtKB-EC"/>
</dbReference>
<evidence type="ECO:0000256" key="2">
    <source>
        <dbReference type="ARBA" id="ARBA00013090"/>
    </source>
</evidence>
<evidence type="ECO:0000256" key="7">
    <source>
        <dbReference type="HAMAP-Rule" id="MF_00258"/>
    </source>
</evidence>
<feature type="active site" description="Proton donor/acceptor" evidence="7">
    <location>
        <position position="191"/>
    </location>
</feature>
<keyword evidence="4 7" id="KW-0573">Peptidoglycan synthesis</keyword>
<dbReference type="EC" id="5.1.1.3" evidence="2 7"/>
<dbReference type="HAMAP" id="MF_00258">
    <property type="entry name" value="Glu_racemase"/>
    <property type="match status" value="1"/>
</dbReference>
<name>A0ABT1WK82_9BURK</name>
<sequence>MDAVLSQSKAAPVAVFDSGVGGLSVLKALLLELPHERFVFLADEAYLPYGDKPQAVIAHRVLTVAQALQQQGNKALVMACNTATAAAANQARQHWPAWPIVGIEPAVKPATLMTKTGVVGILATSNTVASVRFQALVERFDPLARVVAKPCPGLVELIEQVPINEAAVREHLRPVMNAFQQDGVDVIVLGCTHYPFVAPIIQQMVGEQVTLIETGRPVARQLRHRLDESGSLHEPDLTAMPEVQRVRFYTTGSVDGFKQKLVSLMGSDWCSAVVEPQHI</sequence>
<organism evidence="8 9">
    <name type="scientific">Limnobacter humi</name>
    <dbReference type="NCBI Taxonomy" id="1778671"/>
    <lineage>
        <taxon>Bacteria</taxon>
        <taxon>Pseudomonadati</taxon>
        <taxon>Pseudomonadota</taxon>
        <taxon>Betaproteobacteria</taxon>
        <taxon>Burkholderiales</taxon>
        <taxon>Burkholderiaceae</taxon>
        <taxon>Limnobacter</taxon>
    </lineage>
</organism>
<dbReference type="SUPFAM" id="SSF53681">
    <property type="entry name" value="Aspartate/glutamate racemase"/>
    <property type="match status" value="2"/>
</dbReference>
<dbReference type="Proteomes" id="UP001204142">
    <property type="component" value="Unassembled WGS sequence"/>
</dbReference>
<dbReference type="InterPro" id="IPR001920">
    <property type="entry name" value="Asp/Glu_race"/>
</dbReference>
<evidence type="ECO:0000256" key="5">
    <source>
        <dbReference type="ARBA" id="ARBA00023235"/>
    </source>
</evidence>
<comment type="function">
    <text evidence="7">Provides the (R)-glutamate required for cell wall biosynthesis.</text>
</comment>
<dbReference type="InterPro" id="IPR018187">
    <property type="entry name" value="Asp/Glu_racemase_AS_1"/>
</dbReference>
<feature type="active site" description="Proton donor/acceptor" evidence="7">
    <location>
        <position position="80"/>
    </location>
</feature>
<feature type="binding site" evidence="7">
    <location>
        <begin position="49"/>
        <end position="50"/>
    </location>
    <ligand>
        <name>substrate</name>
    </ligand>
</feature>
<evidence type="ECO:0000313" key="8">
    <source>
        <dbReference type="EMBL" id="MCQ8896904.1"/>
    </source>
</evidence>
<proteinExistence type="inferred from homology"/>